<gene>
    <name evidence="2" type="ORF">KFE25_003382</name>
</gene>
<name>A0A8J6C988_DIALT</name>
<evidence type="ECO:0000256" key="1">
    <source>
        <dbReference type="SAM" id="SignalP"/>
    </source>
</evidence>
<keyword evidence="3" id="KW-1185">Reference proteome</keyword>
<organism evidence="2 3">
    <name type="scientific">Diacronema lutheri</name>
    <name type="common">Unicellular marine alga</name>
    <name type="synonym">Monochrysis lutheri</name>
    <dbReference type="NCBI Taxonomy" id="2081491"/>
    <lineage>
        <taxon>Eukaryota</taxon>
        <taxon>Haptista</taxon>
        <taxon>Haptophyta</taxon>
        <taxon>Pavlovophyceae</taxon>
        <taxon>Pavlovales</taxon>
        <taxon>Pavlovaceae</taxon>
        <taxon>Diacronema</taxon>
    </lineage>
</organism>
<reference evidence="2" key="1">
    <citation type="submission" date="2021-05" db="EMBL/GenBank/DDBJ databases">
        <title>The genome of the haptophyte Pavlova lutheri (Diacronema luteri, Pavlovales) - a model for lipid biosynthesis in eukaryotic algae.</title>
        <authorList>
            <person name="Hulatt C.J."/>
            <person name="Posewitz M.C."/>
        </authorList>
    </citation>
    <scope>NUCLEOTIDE SEQUENCE</scope>
    <source>
        <strain evidence="2">NIVA-4/92</strain>
    </source>
</reference>
<dbReference type="Proteomes" id="UP000751190">
    <property type="component" value="Unassembled WGS sequence"/>
</dbReference>
<dbReference type="OrthoDB" id="10467445at2759"/>
<dbReference type="EMBL" id="JAGTXO010000013">
    <property type="protein sequence ID" value="KAG8464319.1"/>
    <property type="molecule type" value="Genomic_DNA"/>
</dbReference>
<proteinExistence type="predicted"/>
<comment type="caution">
    <text evidence="2">The sequence shown here is derived from an EMBL/GenBank/DDBJ whole genome shotgun (WGS) entry which is preliminary data.</text>
</comment>
<feature type="chain" id="PRO_5035187466" evidence="1">
    <location>
        <begin position="19"/>
        <end position="184"/>
    </location>
</feature>
<dbReference type="AlphaFoldDB" id="A0A8J6C988"/>
<evidence type="ECO:0000313" key="3">
    <source>
        <dbReference type="Proteomes" id="UP000751190"/>
    </source>
</evidence>
<sequence>MGVLLLVVCSLTPPSADARAALSRRGAALGGMSALLLPCARRAFAATPPPPGLDSSARFMPRGGPGALPLVVSKDAGVELLAEARAKLIELGRVADEGGNLCRVEAYDGMGVLVKKGAANIAMDAGADAYTVVNLKKTALRPTLLAGSAECDEMQMRQYVQAGVKAIDEMVAIGKMPTKRDDDY</sequence>
<feature type="signal peptide" evidence="1">
    <location>
        <begin position="1"/>
        <end position="18"/>
    </location>
</feature>
<evidence type="ECO:0000313" key="2">
    <source>
        <dbReference type="EMBL" id="KAG8464319.1"/>
    </source>
</evidence>
<protein>
    <submittedName>
        <fullName evidence="2">Uncharacterized protein</fullName>
    </submittedName>
</protein>
<keyword evidence="1" id="KW-0732">Signal</keyword>
<accession>A0A8J6C988</accession>